<dbReference type="PROSITE" id="PS51257">
    <property type="entry name" value="PROKAR_LIPOPROTEIN"/>
    <property type="match status" value="1"/>
</dbReference>
<dbReference type="EMBL" id="JAJKGN010000004">
    <property type="protein sequence ID" value="MDC6409615.1"/>
    <property type="molecule type" value="Genomic_DNA"/>
</dbReference>
<dbReference type="AlphaFoldDB" id="A0AAW6HYT6"/>
<comment type="caution">
    <text evidence="1">The sequence shown here is derived from an EMBL/GenBank/DDBJ whole genome shotgun (WGS) entry which is preliminary data.</text>
</comment>
<accession>A0AAW6HYT6</accession>
<gene>
    <name evidence="1" type="ORF">LOK82_13770</name>
</gene>
<evidence type="ECO:0008006" key="3">
    <source>
        <dbReference type="Google" id="ProtNLM"/>
    </source>
</evidence>
<reference evidence="1" key="1">
    <citation type="submission" date="2021-11" db="EMBL/GenBank/DDBJ databases">
        <authorList>
            <person name="Denance N."/>
            <person name="Briand M."/>
            <person name="Dupas E."/>
            <person name="Durand K."/>
            <person name="Legendre B."/>
            <person name="Cunty A."/>
            <person name="Donnadieu C."/>
            <person name="Lopez Roques C."/>
            <person name="Cesbron S."/>
            <person name="Jacques M.A."/>
        </authorList>
    </citation>
    <scope>NUCLEOTIDE SEQUENCE</scope>
    <source>
        <strain evidence="1">CFBP8070</strain>
    </source>
</reference>
<evidence type="ECO:0000313" key="1">
    <source>
        <dbReference type="EMBL" id="MDC6409615.1"/>
    </source>
</evidence>
<proteinExistence type="predicted"/>
<sequence length="100" mass="11201">MQKVHMFRVSIICTLLLMGACTKEKVPSTSEYLHDIDAAKAMLDLYATDHAKYQNDPRVTNASAAVSYLSSDSFLKCWPTKPVSTATTDHDCLDRKGFKR</sequence>
<protein>
    <recommendedName>
        <fullName evidence="3">Lipoprotein</fullName>
    </recommendedName>
</protein>
<name>A0AAW6HYT6_XYLFS</name>
<evidence type="ECO:0000313" key="2">
    <source>
        <dbReference type="Proteomes" id="UP001220702"/>
    </source>
</evidence>
<dbReference type="Proteomes" id="UP001220702">
    <property type="component" value="Unassembled WGS sequence"/>
</dbReference>
<organism evidence="1 2">
    <name type="scientific">Xylella fastidiosa subsp. multiplex</name>
    <dbReference type="NCBI Taxonomy" id="644357"/>
    <lineage>
        <taxon>Bacteria</taxon>
        <taxon>Pseudomonadati</taxon>
        <taxon>Pseudomonadota</taxon>
        <taxon>Gammaproteobacteria</taxon>
        <taxon>Lysobacterales</taxon>
        <taxon>Lysobacteraceae</taxon>
        <taxon>Xylella</taxon>
    </lineage>
</organism>
<reference evidence="1" key="2">
    <citation type="journal article" date="2023" name="Commun. Biol.">
        <title>Suspicions of two bridgehead invasions of Xylella fastidiosa subsp. multiplex in France.</title>
        <authorList>
            <person name="Dupas E."/>
            <person name="Durand K."/>
            <person name="Rieux A."/>
            <person name="Briand M."/>
            <person name="Pruvost O."/>
            <person name="Cunty A."/>
            <person name="Denance N."/>
            <person name="Donnadieu C."/>
            <person name="Legendre B."/>
            <person name="Lopez-Roques C."/>
            <person name="Cesbron S."/>
            <person name="Ravigne V."/>
            <person name="Jacques M.A."/>
        </authorList>
    </citation>
    <scope>NUCLEOTIDE SEQUENCE</scope>
    <source>
        <strain evidence="1">CFBP8070</strain>
    </source>
</reference>